<dbReference type="PANTHER" id="PTHR41317">
    <property type="entry name" value="PD-(D_E)XK NUCLEASE FAMILY TRANSPOSASE"/>
    <property type="match status" value="1"/>
</dbReference>
<sequence>MNEKFISPLYDFVFAEIFGSEENIENTKAFLKALLDIPEDDYDQLTIKNPTLKRLFRRGKKGIVDLKLTTKSGKIIHIELQVENKSNMRNRILYYGARLIGDQLIMGEDYEKLHHVISIVICDHILLEEESSYINMYELRNDKNRSFTDLMRVVILELPKLPETEDHSVWPWLRFFKCRKKEEFEMLARAYPMLRDVVHTIKNIGVLGMWRDYRFHKNLQKTDERMRIEQIKIDARDEGKAEGKAKGKAEERQYFMELLDQGLTVEEIKQRLTN</sequence>
<evidence type="ECO:0008006" key="2">
    <source>
        <dbReference type="Google" id="ProtNLM"/>
    </source>
</evidence>
<dbReference type="AlphaFoldDB" id="A0A806K2H5"/>
<dbReference type="EMBL" id="JQ844284">
    <property type="protein sequence ID" value="AGS54250.1"/>
    <property type="molecule type" value="Genomic_DNA"/>
</dbReference>
<evidence type="ECO:0000313" key="1">
    <source>
        <dbReference type="EMBL" id="AGS54250.1"/>
    </source>
</evidence>
<accession>A0A806K2H5</accession>
<organism evidence="1">
    <name type="scientific">uncultured bacterium contig00178</name>
    <dbReference type="NCBI Taxonomy" id="1181600"/>
    <lineage>
        <taxon>Bacteria</taxon>
        <taxon>environmental samples</taxon>
    </lineage>
</organism>
<dbReference type="PANTHER" id="PTHR41317:SF1">
    <property type="entry name" value="PD-(D_E)XK NUCLEASE FAMILY TRANSPOSASE"/>
    <property type="match status" value="1"/>
</dbReference>
<protein>
    <recommendedName>
        <fullName evidence="2">PD-(D/E)XK nuclease family transposase</fullName>
    </recommendedName>
</protein>
<dbReference type="InterPro" id="IPR010106">
    <property type="entry name" value="RpnA"/>
</dbReference>
<name>A0A806K2H5_9BACT</name>
<proteinExistence type="predicted"/>
<dbReference type="Pfam" id="PF12784">
    <property type="entry name" value="PDDEXK_2"/>
    <property type="match status" value="1"/>
</dbReference>
<reference evidence="1" key="1">
    <citation type="submission" date="2012-03" db="EMBL/GenBank/DDBJ databases">
        <title>Functional metagenomics reveals considerable lignocellulase gene clusters in the gut microbiome of a wood-feeding higher termite.</title>
        <authorList>
            <person name="Liu N."/>
        </authorList>
    </citation>
    <scope>NUCLEOTIDE SEQUENCE</scope>
</reference>
<dbReference type="NCBIfam" id="TIGR01784">
    <property type="entry name" value="T_den_put_tspse"/>
    <property type="match status" value="1"/>
</dbReference>